<gene>
    <name evidence="5" type="ORF">FDY95_01135</name>
</gene>
<dbReference type="EC" id="3.1.3.18" evidence="4"/>
<sequence length="237" mass="27256">MEWQHIKAVIFDVDGTLYTQGKLRRKMLVALLSHYALRPWRLRDMLILRRFRHEREKNLTYAGPNLEVDQYAWCADNQPAAIPAIREVVGRWMFEHPNRYLAGCMYPGIDAFFAALRARRIPIGIYSDYPAHAKLAAMGLEADVVISSTDAAVNRLKPNPRGLLLLAEELGLRPEECLFIGDRPELDGECARRAHMPFLLVEQKPLPEFDFYHGLTRQLRATQTTTSHEPDTCTLQR</sequence>
<protein>
    <recommendedName>
        <fullName evidence="4">phosphoglycolate phosphatase</fullName>
        <ecNumber evidence="4">3.1.3.18</ecNumber>
    </recommendedName>
</protein>
<keyword evidence="5" id="KW-0378">Hydrolase</keyword>
<organism evidence="5 6">
    <name type="scientific">Hymenobacter jeollabukensis</name>
    <dbReference type="NCBI Taxonomy" id="2025313"/>
    <lineage>
        <taxon>Bacteria</taxon>
        <taxon>Pseudomonadati</taxon>
        <taxon>Bacteroidota</taxon>
        <taxon>Cytophagia</taxon>
        <taxon>Cytophagales</taxon>
        <taxon>Hymenobacteraceae</taxon>
        <taxon>Hymenobacter</taxon>
    </lineage>
</organism>
<comment type="pathway">
    <text evidence="2">Organic acid metabolism; glycolate biosynthesis; glycolate from 2-phosphoglycolate: step 1/1.</text>
</comment>
<dbReference type="GO" id="GO:0008967">
    <property type="term" value="F:phosphoglycolate phosphatase activity"/>
    <property type="evidence" value="ECO:0007669"/>
    <property type="project" value="UniProtKB-EC"/>
</dbReference>
<keyword evidence="6" id="KW-1185">Reference proteome</keyword>
<dbReference type="InterPro" id="IPR023214">
    <property type="entry name" value="HAD_sf"/>
</dbReference>
<dbReference type="Gene3D" id="3.40.50.1000">
    <property type="entry name" value="HAD superfamily/HAD-like"/>
    <property type="match status" value="1"/>
</dbReference>
<dbReference type="PROSITE" id="PS01228">
    <property type="entry name" value="COF_1"/>
    <property type="match status" value="1"/>
</dbReference>
<dbReference type="GO" id="GO:0005829">
    <property type="term" value="C:cytosol"/>
    <property type="evidence" value="ECO:0007669"/>
    <property type="project" value="TreeGrafter"/>
</dbReference>
<evidence type="ECO:0000256" key="4">
    <source>
        <dbReference type="ARBA" id="ARBA00013078"/>
    </source>
</evidence>
<comment type="similarity">
    <text evidence="3">Belongs to the HAD-like hydrolase superfamily. CbbY/CbbZ/Gph/YieH family.</text>
</comment>
<dbReference type="EMBL" id="VAJM01000001">
    <property type="protein sequence ID" value="TLM96629.1"/>
    <property type="molecule type" value="Genomic_DNA"/>
</dbReference>
<dbReference type="SFLD" id="SFLDG01129">
    <property type="entry name" value="C1.5:_HAD__Beta-PGM__Phosphata"/>
    <property type="match status" value="1"/>
</dbReference>
<dbReference type="Proteomes" id="UP000305517">
    <property type="component" value="Unassembled WGS sequence"/>
</dbReference>
<dbReference type="SUPFAM" id="SSF56784">
    <property type="entry name" value="HAD-like"/>
    <property type="match status" value="1"/>
</dbReference>
<evidence type="ECO:0000256" key="3">
    <source>
        <dbReference type="ARBA" id="ARBA00006171"/>
    </source>
</evidence>
<dbReference type="PRINTS" id="PR00413">
    <property type="entry name" value="HADHALOGNASE"/>
</dbReference>
<dbReference type="Pfam" id="PF00702">
    <property type="entry name" value="Hydrolase"/>
    <property type="match status" value="1"/>
</dbReference>
<dbReference type="InterPro" id="IPR050155">
    <property type="entry name" value="HAD-like_hydrolase_sf"/>
</dbReference>
<evidence type="ECO:0000313" key="5">
    <source>
        <dbReference type="EMBL" id="TLM96629.1"/>
    </source>
</evidence>
<dbReference type="SFLD" id="SFLDS00003">
    <property type="entry name" value="Haloacid_Dehalogenase"/>
    <property type="match status" value="1"/>
</dbReference>
<comment type="catalytic activity">
    <reaction evidence="1">
        <text>2-phosphoglycolate + H2O = glycolate + phosphate</text>
        <dbReference type="Rhea" id="RHEA:14369"/>
        <dbReference type="ChEBI" id="CHEBI:15377"/>
        <dbReference type="ChEBI" id="CHEBI:29805"/>
        <dbReference type="ChEBI" id="CHEBI:43474"/>
        <dbReference type="ChEBI" id="CHEBI:58033"/>
        <dbReference type="EC" id="3.1.3.18"/>
    </reaction>
</comment>
<dbReference type="CDD" id="cd01427">
    <property type="entry name" value="HAD_like"/>
    <property type="match status" value="1"/>
</dbReference>
<dbReference type="InterPro" id="IPR036412">
    <property type="entry name" value="HAD-like_sf"/>
</dbReference>
<comment type="caution">
    <text evidence="5">The sequence shown here is derived from an EMBL/GenBank/DDBJ whole genome shotgun (WGS) entry which is preliminary data.</text>
</comment>
<dbReference type="PANTHER" id="PTHR43434">
    <property type="entry name" value="PHOSPHOGLYCOLATE PHOSPHATASE"/>
    <property type="match status" value="1"/>
</dbReference>
<dbReference type="OrthoDB" id="9807630at2"/>
<evidence type="ECO:0000256" key="2">
    <source>
        <dbReference type="ARBA" id="ARBA00004818"/>
    </source>
</evidence>
<dbReference type="PANTHER" id="PTHR43434:SF1">
    <property type="entry name" value="PHOSPHOGLYCOLATE PHOSPHATASE"/>
    <property type="match status" value="1"/>
</dbReference>
<dbReference type="GO" id="GO:0006281">
    <property type="term" value="P:DNA repair"/>
    <property type="evidence" value="ECO:0007669"/>
    <property type="project" value="TreeGrafter"/>
</dbReference>
<name>A0A5R8WW45_9BACT</name>
<dbReference type="AlphaFoldDB" id="A0A5R8WW45"/>
<evidence type="ECO:0000313" key="6">
    <source>
        <dbReference type="Proteomes" id="UP000305517"/>
    </source>
</evidence>
<dbReference type="InterPro" id="IPR006439">
    <property type="entry name" value="HAD-SF_hydro_IA"/>
</dbReference>
<accession>A0A5R8WW45</accession>
<reference evidence="5 6" key="1">
    <citation type="submission" date="2019-05" db="EMBL/GenBank/DDBJ databases">
        <title>Hymenobacter edaphi sp. nov., isolated from abandoned arsenic-contaminated farmland soil.</title>
        <authorList>
            <person name="Nie L."/>
        </authorList>
    </citation>
    <scope>NUCLEOTIDE SEQUENCE [LARGE SCALE GENOMIC DNA]</scope>
    <source>
        <strain evidence="5 6">1-3-3-8</strain>
    </source>
</reference>
<evidence type="ECO:0000256" key="1">
    <source>
        <dbReference type="ARBA" id="ARBA00000830"/>
    </source>
</evidence>
<proteinExistence type="inferred from homology"/>
<dbReference type="RefSeq" id="WP_138074885.1">
    <property type="nucleotide sequence ID" value="NZ_VAJM01000001.1"/>
</dbReference>
<dbReference type="NCBIfam" id="TIGR01549">
    <property type="entry name" value="HAD-SF-IA-v1"/>
    <property type="match status" value="1"/>
</dbReference>